<proteinExistence type="predicted"/>
<dbReference type="InterPro" id="IPR001810">
    <property type="entry name" value="F-box_dom"/>
</dbReference>
<gene>
    <name evidence="2" type="ORF">FISHEDRAFT_57313</name>
</gene>
<organism evidence="2 3">
    <name type="scientific">Fistulina hepatica ATCC 64428</name>
    <dbReference type="NCBI Taxonomy" id="1128425"/>
    <lineage>
        <taxon>Eukaryota</taxon>
        <taxon>Fungi</taxon>
        <taxon>Dikarya</taxon>
        <taxon>Basidiomycota</taxon>
        <taxon>Agaricomycotina</taxon>
        <taxon>Agaricomycetes</taxon>
        <taxon>Agaricomycetidae</taxon>
        <taxon>Agaricales</taxon>
        <taxon>Fistulinaceae</taxon>
        <taxon>Fistulina</taxon>
    </lineage>
</organism>
<name>A0A0D7AGQ8_9AGAR</name>
<reference evidence="2 3" key="1">
    <citation type="journal article" date="2015" name="Fungal Genet. Biol.">
        <title>Evolution of novel wood decay mechanisms in Agaricales revealed by the genome sequences of Fistulina hepatica and Cylindrobasidium torrendii.</title>
        <authorList>
            <person name="Floudas D."/>
            <person name="Held B.W."/>
            <person name="Riley R."/>
            <person name="Nagy L.G."/>
            <person name="Koehler G."/>
            <person name="Ransdell A.S."/>
            <person name="Younus H."/>
            <person name="Chow J."/>
            <person name="Chiniquy J."/>
            <person name="Lipzen A."/>
            <person name="Tritt A."/>
            <person name="Sun H."/>
            <person name="Haridas S."/>
            <person name="LaButti K."/>
            <person name="Ohm R.A."/>
            <person name="Kues U."/>
            <person name="Blanchette R.A."/>
            <person name="Grigoriev I.V."/>
            <person name="Minto R.E."/>
            <person name="Hibbett D.S."/>
        </authorList>
    </citation>
    <scope>NUCLEOTIDE SEQUENCE [LARGE SCALE GENOMIC DNA]</scope>
    <source>
        <strain evidence="2 3">ATCC 64428</strain>
    </source>
</reference>
<sequence>MDIVPNVFSSSGMSLPSLLSLPTIPISSLKSNIGSSLQLTSIIGVFKLGKRLNVMDMPLELMIEVLMYVAVEDILAFRQVVNKWFFRATYEPTLWKDILRSLVLPLPKSRLVIPDHVVAFQQMVIRAVSLDKNMRSPHPRLFGSYTLNLPNCVIEETKILPGGKHLLVAVGNGLYNALGEHVIKLYNLDNIRGPQEMARLPVNTRAIRLEAKYMAFKGKPGIMLAYVMRKYRKAPDYSKNPVDLATFAPDAKIEINRRLRYIVEVWHIPLETLDRLDDPAVPPGSLAYLNIAKNAPTPFEPLLRFDVEDTELTGLTFFEDQPGKPTIAMIQKPNNIVITDLETLRMKSLKCLPHNEFDAENQKILSMRFIPNQRQILVVRQAEVFEYEIPVNDIVSNTAADHTQQRTQWATFIELFDYPKDAETAAEHVGECLLTPRGVERAHVPDSSHYCRDLDFVAVPGYTPAPPPLNVIFEMSFPCRRMPVHGVDTQQDYFQEFINYKNDNRGVEHWRVFPEFDENNKISDASAFSVEDPRQLSLYHSPGGSTPLVIPGVYRSLVVEVKKDDRHVAPKLVRLRRYVHPPLFDTENTEVFHGYCSQILRNGRTEFPTMPYGELPLPDGIREALQTRGVGNISWDDSVGRMCVTPGNTSKIYILDYAQYLDPRIPVLNRPIPIHIDRGDLKPMQPFMVPS</sequence>
<protein>
    <recommendedName>
        <fullName evidence="1">F-box domain-containing protein</fullName>
    </recommendedName>
</protein>
<dbReference type="AlphaFoldDB" id="A0A0D7AGQ8"/>
<dbReference type="OrthoDB" id="3219396at2759"/>
<dbReference type="InterPro" id="IPR036047">
    <property type="entry name" value="F-box-like_dom_sf"/>
</dbReference>
<feature type="domain" description="F-box" evidence="1">
    <location>
        <begin position="51"/>
        <end position="98"/>
    </location>
</feature>
<keyword evidence="3" id="KW-1185">Reference proteome</keyword>
<accession>A0A0D7AGQ8</accession>
<evidence type="ECO:0000259" key="1">
    <source>
        <dbReference type="PROSITE" id="PS50181"/>
    </source>
</evidence>
<evidence type="ECO:0000313" key="2">
    <source>
        <dbReference type="EMBL" id="KIY50476.1"/>
    </source>
</evidence>
<dbReference type="SUPFAM" id="SSF81383">
    <property type="entry name" value="F-box domain"/>
    <property type="match status" value="1"/>
</dbReference>
<dbReference type="Proteomes" id="UP000054144">
    <property type="component" value="Unassembled WGS sequence"/>
</dbReference>
<evidence type="ECO:0000313" key="3">
    <source>
        <dbReference type="Proteomes" id="UP000054144"/>
    </source>
</evidence>
<dbReference type="PROSITE" id="PS50181">
    <property type="entry name" value="FBOX"/>
    <property type="match status" value="1"/>
</dbReference>
<dbReference type="EMBL" id="KN881675">
    <property type="protein sequence ID" value="KIY50476.1"/>
    <property type="molecule type" value="Genomic_DNA"/>
</dbReference>